<dbReference type="EMBL" id="CP044108">
    <property type="protein sequence ID" value="QEU11545.1"/>
    <property type="molecule type" value="Genomic_DNA"/>
</dbReference>
<evidence type="ECO:0000313" key="3">
    <source>
        <dbReference type="Proteomes" id="UP000092596"/>
    </source>
</evidence>
<dbReference type="Proteomes" id="UP000092596">
    <property type="component" value="Chromosome"/>
</dbReference>
<evidence type="ECO:0000313" key="2">
    <source>
        <dbReference type="EMBL" id="QEU11545.1"/>
    </source>
</evidence>
<dbReference type="Proteomes" id="UP000323865">
    <property type="component" value="Chromosome"/>
</dbReference>
<proteinExistence type="predicted"/>
<gene>
    <name evidence="1" type="ORF">DAD186_14980</name>
    <name evidence="2" type="ORF">FOB48_04045</name>
</gene>
<dbReference type="STRING" id="1630135.DAD186_14980"/>
<sequence>MRVYCPVNALAGDTSVTDMSSPTFDLPAKARVWGVPTASTTALSGDEVEEREFEALCECILSFAHANRGASRIAIAAFDLPDRALERDSSPETGEWSHVLRSEAYTIPLKAYLITQNSASEVADDPYAPDALWFDPSEASSVREFLEG</sequence>
<organism evidence="1 3">
    <name type="scientific">Dermabacter vaginalis</name>
    <dbReference type="NCBI Taxonomy" id="1630135"/>
    <lineage>
        <taxon>Bacteria</taxon>
        <taxon>Bacillati</taxon>
        <taxon>Actinomycetota</taxon>
        <taxon>Actinomycetes</taxon>
        <taxon>Micrococcales</taxon>
        <taxon>Dermabacteraceae</taxon>
        <taxon>Dermabacter</taxon>
    </lineage>
</organism>
<dbReference type="KEGG" id="dva:DAD186_14980"/>
<accession>A0A1B0ZJI7</accession>
<name>A0A1B0ZJI7_9MICO</name>
<dbReference type="AlphaFoldDB" id="A0A1B0ZJI7"/>
<dbReference type="RefSeq" id="WP_065248112.1">
    <property type="nucleotide sequence ID" value="NZ_CP012117.1"/>
</dbReference>
<reference evidence="2 4" key="2">
    <citation type="submission" date="2019-09" db="EMBL/GenBank/DDBJ databases">
        <title>FDA dAtabase for Regulatory Grade micrObial Sequences (FDA-ARGOS): Supporting development and validation of Infectious Disease Dx tests.</title>
        <authorList>
            <person name="Sciortino C."/>
            <person name="Tallon L."/>
            <person name="Sadzewicz L."/>
            <person name="Vavikolanu K."/>
            <person name="Mehta A."/>
            <person name="Aluvathingal J."/>
            <person name="Nadendla S."/>
            <person name="Nandy P."/>
            <person name="Geyer C."/>
            <person name="Yan Y."/>
            <person name="Sichtig H."/>
        </authorList>
    </citation>
    <scope>NUCLEOTIDE SEQUENCE [LARGE SCALE GENOMIC DNA]</scope>
    <source>
        <strain evidence="2 4">FDAARGOS_640</strain>
    </source>
</reference>
<dbReference type="EMBL" id="CP012117">
    <property type="protein sequence ID" value="ANP28048.1"/>
    <property type="molecule type" value="Genomic_DNA"/>
</dbReference>
<evidence type="ECO:0000313" key="1">
    <source>
        <dbReference type="EMBL" id="ANP28048.1"/>
    </source>
</evidence>
<keyword evidence="4" id="KW-1185">Reference proteome</keyword>
<protein>
    <submittedName>
        <fullName evidence="1">Uncharacterized protein</fullName>
    </submittedName>
</protein>
<reference evidence="1 3" key="1">
    <citation type="submission" date="2015-06" db="EMBL/GenBank/DDBJ databases">
        <title>Investigation of pathophysiology for high-risk pregnancy and development of treatment modality based on it.</title>
        <authorList>
            <person name="Kim B.-C."/>
            <person name="Lim S."/>
        </authorList>
    </citation>
    <scope>NUCLEOTIDE SEQUENCE [LARGE SCALE GENOMIC DNA]</scope>
    <source>
        <strain evidence="1 3">AD1-86</strain>
    </source>
</reference>
<evidence type="ECO:0000313" key="4">
    <source>
        <dbReference type="Proteomes" id="UP000323865"/>
    </source>
</evidence>